<dbReference type="EMBL" id="VGLS01001124">
    <property type="protein sequence ID" value="MBM3226954.1"/>
    <property type="molecule type" value="Genomic_DNA"/>
</dbReference>
<evidence type="ECO:0000256" key="4">
    <source>
        <dbReference type="ARBA" id="ARBA00022679"/>
    </source>
</evidence>
<dbReference type="SUPFAM" id="SSF56235">
    <property type="entry name" value="N-terminal nucleophile aminohydrolases (Ntn hydrolases)"/>
    <property type="match status" value="1"/>
</dbReference>
<name>A0A937W4P2_UNCTE</name>
<dbReference type="Gene3D" id="3.60.20.40">
    <property type="match status" value="1"/>
</dbReference>
<reference evidence="13" key="1">
    <citation type="submission" date="2019-03" db="EMBL/GenBank/DDBJ databases">
        <title>Lake Tanganyika Metagenome-Assembled Genomes (MAGs).</title>
        <authorList>
            <person name="Tran P."/>
        </authorList>
    </citation>
    <scope>NUCLEOTIDE SEQUENCE</scope>
    <source>
        <strain evidence="13">K_DeepCast_65m_m2_066</strain>
    </source>
</reference>
<dbReference type="InterPro" id="IPR000101">
    <property type="entry name" value="GGT_peptidase"/>
</dbReference>
<evidence type="ECO:0000256" key="7">
    <source>
        <dbReference type="ARBA" id="ARBA00023315"/>
    </source>
</evidence>
<feature type="binding site" evidence="10">
    <location>
        <position position="72"/>
    </location>
    <ligand>
        <name>L-glutamate</name>
        <dbReference type="ChEBI" id="CHEBI:29985"/>
    </ligand>
</feature>
<dbReference type="PRINTS" id="PR01210">
    <property type="entry name" value="GGTRANSPTASE"/>
</dbReference>
<evidence type="ECO:0000256" key="9">
    <source>
        <dbReference type="PIRSR" id="PIRSR600101-1"/>
    </source>
</evidence>
<comment type="catalytic activity">
    <reaction evidence="8 11">
        <text>an N-terminal (5-L-glutamyl)-[peptide] + an alpha-amino acid = 5-L-glutamyl amino acid + an N-terminal L-alpha-aminoacyl-[peptide]</text>
        <dbReference type="Rhea" id="RHEA:23904"/>
        <dbReference type="Rhea" id="RHEA-COMP:9780"/>
        <dbReference type="Rhea" id="RHEA-COMP:9795"/>
        <dbReference type="ChEBI" id="CHEBI:77644"/>
        <dbReference type="ChEBI" id="CHEBI:78597"/>
        <dbReference type="ChEBI" id="CHEBI:78599"/>
        <dbReference type="ChEBI" id="CHEBI:78608"/>
        <dbReference type="EC" id="2.3.2.2"/>
    </reaction>
</comment>
<dbReference type="InterPro" id="IPR043138">
    <property type="entry name" value="GGT_lsub"/>
</dbReference>
<accession>A0A937W4P2</accession>
<dbReference type="GO" id="GO:0006751">
    <property type="term" value="P:glutathione catabolic process"/>
    <property type="evidence" value="ECO:0007669"/>
    <property type="project" value="UniProtKB-UniRule"/>
</dbReference>
<evidence type="ECO:0000313" key="13">
    <source>
        <dbReference type="EMBL" id="MBM3226954.1"/>
    </source>
</evidence>
<dbReference type="EC" id="2.3.2.2" evidence="11"/>
<proteinExistence type="inferred from homology"/>
<feature type="binding site" evidence="10">
    <location>
        <position position="401"/>
    </location>
    <ligand>
        <name>L-glutamate</name>
        <dbReference type="ChEBI" id="CHEBI:29985"/>
    </ligand>
</feature>
<sequence length="541" mass="57071">MATPAAHAMIATANPLATDAGYAILQQGGSAIDAAIAAQLVLGLAEPQSSGIGGGALLVFYDGNRVVTFDGREIAPAAVTPERFLDASGTPLSFQEAAVGGHSVGVPGALKVLDLAHRRYGTLPWATLFQPAIDLARAGFPLSPRLHWRLAAEHHLGSTEPARSYFYQADGTPKAVGTLLHNPDYARVLEIIATQGAEAFYRGPLVEDMVQAVRQHPTRPGDLCAADFAAYTARQREPLQRPYRGYTVYGMPPPSSGGIATLQMLGMLERFPLSQYAPLSVESVHLFTEAGRLAYADRARYAADSDFVAVPVDGLLDTAYLATRSQQISLAQTLGVAPAGEPRGASDPPGGDDRALELPSTSHIAVVDAQGRALAMTTSIEAPFGSRIMVHGSMLNNQLTDFSFVPTVQGHPVANRIAPHKRPRSAMAPTLVFDAQGRFTLALGSPGGSSIINYVAQTLVALLDWRLDPQQAVSLPAYGSRNGPTELEAGSALEALVPLLTARGHQVTLVQATSGLSVIQRTARGYIGGVDPRREGTVKGL</sequence>
<evidence type="ECO:0000256" key="8">
    <source>
        <dbReference type="ARBA" id="ARBA00047417"/>
    </source>
</evidence>
<comment type="subunit">
    <text evidence="11">This enzyme consists of two polypeptide chains, which are synthesized in precursor form from a single polypeptide.</text>
</comment>
<dbReference type="PANTHER" id="PTHR43199:SF1">
    <property type="entry name" value="GLUTATHIONE HYDROLASE PROENZYME"/>
    <property type="match status" value="1"/>
</dbReference>
<organism evidence="13 14">
    <name type="scientific">Tectimicrobiota bacterium</name>
    <dbReference type="NCBI Taxonomy" id="2528274"/>
    <lineage>
        <taxon>Bacteria</taxon>
        <taxon>Pseudomonadati</taxon>
        <taxon>Nitrospinota/Tectimicrobiota group</taxon>
        <taxon>Candidatus Tectimicrobiota</taxon>
    </lineage>
</organism>
<dbReference type="InterPro" id="IPR051792">
    <property type="entry name" value="GGT_bact"/>
</dbReference>
<comment type="caution">
    <text evidence="13">The sequence shown here is derived from an EMBL/GenBank/DDBJ whole genome shotgun (WGS) entry which is preliminary data.</text>
</comment>
<comment type="similarity">
    <text evidence="3 11">Belongs to the gamma-glutamyltransferase family.</text>
</comment>
<evidence type="ECO:0000256" key="6">
    <source>
        <dbReference type="ARBA" id="ARBA00023145"/>
    </source>
</evidence>
<keyword evidence="7 11" id="KW-0012">Acyltransferase</keyword>
<dbReference type="EC" id="3.4.19.13" evidence="11"/>
<keyword evidence="11" id="KW-0317">Glutathione biosynthesis</keyword>
<evidence type="ECO:0000256" key="11">
    <source>
        <dbReference type="RuleBase" id="RU368036"/>
    </source>
</evidence>
<evidence type="ECO:0000256" key="10">
    <source>
        <dbReference type="PIRSR" id="PIRSR600101-2"/>
    </source>
</evidence>
<dbReference type="NCBIfam" id="TIGR00066">
    <property type="entry name" value="g_glut_trans"/>
    <property type="match status" value="1"/>
</dbReference>
<evidence type="ECO:0000256" key="3">
    <source>
        <dbReference type="ARBA" id="ARBA00009381"/>
    </source>
</evidence>
<dbReference type="PANTHER" id="PTHR43199">
    <property type="entry name" value="GLUTATHIONE HYDROLASE"/>
    <property type="match status" value="1"/>
</dbReference>
<comment type="PTM">
    <text evidence="11">Cleaved by autocatalysis into a large and a small subunit.</text>
</comment>
<dbReference type="GO" id="GO:0036374">
    <property type="term" value="F:glutathione hydrolase activity"/>
    <property type="evidence" value="ECO:0007669"/>
    <property type="project" value="UniProtKB-UniRule"/>
</dbReference>
<dbReference type="InterPro" id="IPR043137">
    <property type="entry name" value="GGT_ssub_C"/>
</dbReference>
<protein>
    <recommendedName>
        <fullName evidence="11">Glutathione hydrolase proenzyme</fullName>
        <ecNumber evidence="11">2.3.2.2</ecNumber>
        <ecNumber evidence="11">3.4.19.13</ecNumber>
    </recommendedName>
    <component>
        <recommendedName>
            <fullName evidence="11">Glutathione hydrolase large chain</fullName>
        </recommendedName>
    </component>
    <component>
        <recommendedName>
            <fullName evidence="11">Glutathione hydrolase small chain</fullName>
        </recommendedName>
    </component>
</protein>
<keyword evidence="5 11" id="KW-0378">Hydrolase</keyword>
<feature type="active site" description="Nucleophile" evidence="9">
    <location>
        <position position="361"/>
    </location>
</feature>
<dbReference type="GO" id="GO:0103068">
    <property type="term" value="F:leukotriene C4 gamma-glutamyl transferase activity"/>
    <property type="evidence" value="ECO:0007669"/>
    <property type="project" value="UniProtKB-EC"/>
</dbReference>
<feature type="binding site" evidence="10">
    <location>
        <position position="448"/>
    </location>
    <ligand>
        <name>L-glutamate</name>
        <dbReference type="ChEBI" id="CHEBI:29985"/>
    </ligand>
</feature>
<comment type="catalytic activity">
    <reaction evidence="1 11">
        <text>an S-substituted glutathione + H2O = an S-substituted L-cysteinylglycine + L-glutamate</text>
        <dbReference type="Rhea" id="RHEA:59468"/>
        <dbReference type="ChEBI" id="CHEBI:15377"/>
        <dbReference type="ChEBI" id="CHEBI:29985"/>
        <dbReference type="ChEBI" id="CHEBI:90779"/>
        <dbReference type="ChEBI" id="CHEBI:143103"/>
        <dbReference type="EC" id="3.4.19.13"/>
    </reaction>
</comment>
<evidence type="ECO:0000256" key="1">
    <source>
        <dbReference type="ARBA" id="ARBA00001049"/>
    </source>
</evidence>
<comment type="pathway">
    <text evidence="11">Sulfur metabolism; glutathione metabolism.</text>
</comment>
<dbReference type="Pfam" id="PF01019">
    <property type="entry name" value="G_glu_transpept"/>
    <property type="match status" value="1"/>
</dbReference>
<comment type="catalytic activity">
    <reaction evidence="2 11">
        <text>glutathione + H2O = L-cysteinylglycine + L-glutamate</text>
        <dbReference type="Rhea" id="RHEA:28807"/>
        <dbReference type="ChEBI" id="CHEBI:15377"/>
        <dbReference type="ChEBI" id="CHEBI:29985"/>
        <dbReference type="ChEBI" id="CHEBI:57925"/>
        <dbReference type="ChEBI" id="CHEBI:61694"/>
        <dbReference type="EC" id="3.4.19.13"/>
    </reaction>
</comment>
<dbReference type="GO" id="GO:0006750">
    <property type="term" value="P:glutathione biosynthetic process"/>
    <property type="evidence" value="ECO:0007669"/>
    <property type="project" value="UniProtKB-KW"/>
</dbReference>
<keyword evidence="4 11" id="KW-0808">Transferase</keyword>
<feature type="region of interest" description="Disordered" evidence="12">
    <location>
        <begin position="333"/>
        <end position="355"/>
    </location>
</feature>
<evidence type="ECO:0000256" key="2">
    <source>
        <dbReference type="ARBA" id="ARBA00001089"/>
    </source>
</evidence>
<dbReference type="AlphaFoldDB" id="A0A937W4P2"/>
<evidence type="ECO:0000256" key="12">
    <source>
        <dbReference type="SAM" id="MobiDB-lite"/>
    </source>
</evidence>
<dbReference type="Proteomes" id="UP000712673">
    <property type="component" value="Unassembled WGS sequence"/>
</dbReference>
<dbReference type="Gene3D" id="1.10.246.130">
    <property type="match status" value="1"/>
</dbReference>
<keyword evidence="6 11" id="KW-0865">Zymogen</keyword>
<dbReference type="InterPro" id="IPR029055">
    <property type="entry name" value="Ntn_hydrolases_N"/>
</dbReference>
<evidence type="ECO:0000256" key="5">
    <source>
        <dbReference type="ARBA" id="ARBA00022801"/>
    </source>
</evidence>
<evidence type="ECO:0000313" key="14">
    <source>
        <dbReference type="Proteomes" id="UP000712673"/>
    </source>
</evidence>
<gene>
    <name evidence="13" type="primary">ggt</name>
    <name evidence="13" type="ORF">FJZ47_24575</name>
</gene>